<proteinExistence type="predicted"/>
<dbReference type="EMBL" id="HG803186">
    <property type="protein sequence ID" value="CDM12487.1"/>
    <property type="molecule type" value="Genomic_DNA"/>
</dbReference>
<name>A0AAI9ELZ2_VIBVL</name>
<reference evidence="1" key="1">
    <citation type="journal article" date="2014" name="Genome Announc.">
        <title>Complete Nucleotide Sequence of pVv01, a P1-Like Plasmid Prophage of Vibrio vulnificus.</title>
        <authorList>
            <person name="Hammerl J.A."/>
            <person name="Klevanskaa K."/>
            <person name="Strauch E."/>
            <person name="Hertwig S."/>
        </authorList>
    </citation>
    <scope>NUCLEOTIDE SEQUENCE</scope>
    <source>
        <strain evidence="1">48/10</strain>
    </source>
</reference>
<accession>A0AAI9ELZ2</accession>
<evidence type="ECO:0000313" key="1">
    <source>
        <dbReference type="EMBL" id="CDM12487.1"/>
    </source>
</evidence>
<keyword evidence="1" id="KW-0614">Plasmid</keyword>
<organism evidence="1">
    <name type="scientific">Vibrio vulnificus</name>
    <dbReference type="NCBI Taxonomy" id="672"/>
    <lineage>
        <taxon>Bacteria</taxon>
        <taxon>Pseudomonadati</taxon>
        <taxon>Pseudomonadota</taxon>
        <taxon>Gammaproteobacteria</taxon>
        <taxon>Vibrionales</taxon>
        <taxon>Vibrionaceae</taxon>
        <taxon>Vibrio</taxon>
    </lineage>
</organism>
<sequence>MNNQQLSRLERSERLLAAHCYLMRKPVPYSMRVKKALQQKLTLLDQKLEVYIDKIWAFLNSSMQP</sequence>
<geneLocation type="plasmid" evidence="1">
    <name>p48/10</name>
</geneLocation>
<protein>
    <submittedName>
        <fullName evidence="1">Uncharacterized protein</fullName>
    </submittedName>
</protein>
<reference evidence="1" key="2">
    <citation type="submission" date="2014-01" db="EMBL/GenBank/DDBJ databases">
        <authorList>
            <person name="Hammerl J."/>
        </authorList>
    </citation>
    <scope>NUCLEOTIDE SEQUENCE</scope>
    <source>
        <strain evidence="1">48/10</strain>
        <plasmid evidence="1">p48/10</plasmid>
    </source>
</reference>
<dbReference type="RefSeq" id="WP_032072009.1">
    <property type="nucleotide sequence ID" value="NC_025128.1"/>
</dbReference>
<dbReference type="AlphaFoldDB" id="A0AAI9ELZ2"/>